<keyword evidence="9" id="KW-1185">Reference proteome</keyword>
<comment type="caution">
    <text evidence="8">The sequence shown here is derived from an EMBL/GenBank/DDBJ whole genome shotgun (WGS) entry which is preliminary data.</text>
</comment>
<feature type="domain" description="SusD-like N-terminal" evidence="7">
    <location>
        <begin position="22"/>
        <end position="223"/>
    </location>
</feature>
<evidence type="ECO:0000256" key="5">
    <source>
        <dbReference type="ARBA" id="ARBA00023237"/>
    </source>
</evidence>
<proteinExistence type="inferred from homology"/>
<reference evidence="8 9" key="1">
    <citation type="submission" date="2024-04" db="EMBL/GenBank/DDBJ databases">
        <title>Albibacterium profundi sp. nov., isolated from sediment of the Challenger Deep of Mariana Trench.</title>
        <authorList>
            <person name="Wang Y."/>
        </authorList>
    </citation>
    <scope>NUCLEOTIDE SEQUENCE [LARGE SCALE GENOMIC DNA]</scope>
    <source>
        <strain evidence="8 9">RHL897</strain>
    </source>
</reference>
<name>A0ABV5CHJ4_9SPHI</name>
<comment type="similarity">
    <text evidence="2">Belongs to the SusD family.</text>
</comment>
<dbReference type="CDD" id="cd08977">
    <property type="entry name" value="SusD"/>
    <property type="match status" value="1"/>
</dbReference>
<feature type="domain" description="RagB/SusD" evidence="6">
    <location>
        <begin position="347"/>
        <end position="493"/>
    </location>
</feature>
<evidence type="ECO:0000256" key="1">
    <source>
        <dbReference type="ARBA" id="ARBA00004442"/>
    </source>
</evidence>
<sequence>MKVRIYILVCLVVGLAGCKKLLDVKPHSFSSDANYYENGSQILRAVNGAYGSLQELYTNDFWALTEMRSDNTNYQFDESDRGAQQREEIDEFLITSTNNYVNTIWQLLYRNIQQTNVIVDRADVVEFSDEGLKNRYLGEAKFLRALQYFHLVRLFGEVPLVVHEISDPEAAFSEGRASVDEVYAQIIADATFASDNLPEAYEDNEIGRATKGAALTLLGEVYLTRKDYQSAVSALNQVASMNYSLVPDYGDNFDPATKNNSESVFAIQYDAALQSEASNFIFMFGPRNAKVQLTGYNGNLGGSNIPTPSMVDAYEEGDLRKDESIAMFTDPSNSSFEEAEAFDGSIPFIKKFYHPPFLEDGRANENWPVYRYSHVLLMLAEASNELGVGDPHTYLNQVRERASLDPLSGLSKDLFRDAVHHEQRVELAFENHRWFQLLRSGEAIEVMTEHGNEEKGRLSRLSDASYNIQAFKLLFPIPEREVRLNGFEQTQGW</sequence>
<comment type="subcellular location">
    <subcellularLocation>
        <location evidence="1">Cell outer membrane</location>
    </subcellularLocation>
</comment>
<organism evidence="8 9">
    <name type="scientific">Albibacterium profundi</name>
    <dbReference type="NCBI Taxonomy" id="3134906"/>
    <lineage>
        <taxon>Bacteria</taxon>
        <taxon>Pseudomonadati</taxon>
        <taxon>Bacteroidota</taxon>
        <taxon>Sphingobacteriia</taxon>
        <taxon>Sphingobacteriales</taxon>
        <taxon>Sphingobacteriaceae</taxon>
        <taxon>Albibacterium</taxon>
    </lineage>
</organism>
<accession>A0ABV5CHJ4</accession>
<dbReference type="Gene3D" id="1.25.40.390">
    <property type="match status" value="1"/>
</dbReference>
<dbReference type="Proteomes" id="UP001580928">
    <property type="component" value="Unassembled WGS sequence"/>
</dbReference>
<evidence type="ECO:0000313" key="9">
    <source>
        <dbReference type="Proteomes" id="UP001580928"/>
    </source>
</evidence>
<dbReference type="InterPro" id="IPR012944">
    <property type="entry name" value="SusD_RagB_dom"/>
</dbReference>
<dbReference type="InterPro" id="IPR033985">
    <property type="entry name" value="SusD-like_N"/>
</dbReference>
<dbReference type="RefSeq" id="WP_375558568.1">
    <property type="nucleotide sequence ID" value="NZ_JBBVGT010000003.1"/>
</dbReference>
<keyword evidence="3" id="KW-0732">Signal</keyword>
<dbReference type="EMBL" id="JBBVGT010000003">
    <property type="protein sequence ID" value="MFB5947043.1"/>
    <property type="molecule type" value="Genomic_DNA"/>
</dbReference>
<gene>
    <name evidence="8" type="ORF">WKR92_14510</name>
</gene>
<dbReference type="PROSITE" id="PS51257">
    <property type="entry name" value="PROKAR_LIPOPROTEIN"/>
    <property type="match status" value="1"/>
</dbReference>
<keyword evidence="5" id="KW-0998">Cell outer membrane</keyword>
<evidence type="ECO:0000256" key="4">
    <source>
        <dbReference type="ARBA" id="ARBA00023136"/>
    </source>
</evidence>
<evidence type="ECO:0000259" key="7">
    <source>
        <dbReference type="Pfam" id="PF14322"/>
    </source>
</evidence>
<dbReference type="InterPro" id="IPR011990">
    <property type="entry name" value="TPR-like_helical_dom_sf"/>
</dbReference>
<protein>
    <submittedName>
        <fullName evidence="8">RagB/SusD family nutrient uptake outer membrane protein</fullName>
    </submittedName>
</protein>
<evidence type="ECO:0000256" key="2">
    <source>
        <dbReference type="ARBA" id="ARBA00006275"/>
    </source>
</evidence>
<dbReference type="Pfam" id="PF07980">
    <property type="entry name" value="SusD_RagB"/>
    <property type="match status" value="1"/>
</dbReference>
<dbReference type="Pfam" id="PF14322">
    <property type="entry name" value="SusD-like_3"/>
    <property type="match status" value="1"/>
</dbReference>
<evidence type="ECO:0000256" key="3">
    <source>
        <dbReference type="ARBA" id="ARBA00022729"/>
    </source>
</evidence>
<evidence type="ECO:0000259" key="6">
    <source>
        <dbReference type="Pfam" id="PF07980"/>
    </source>
</evidence>
<evidence type="ECO:0000313" key="8">
    <source>
        <dbReference type="EMBL" id="MFB5947043.1"/>
    </source>
</evidence>
<keyword evidence="4" id="KW-0472">Membrane</keyword>
<dbReference type="SUPFAM" id="SSF48452">
    <property type="entry name" value="TPR-like"/>
    <property type="match status" value="1"/>
</dbReference>